<proteinExistence type="predicted"/>
<sequence length="54" mass="5849">MGNDVTFAQVEALLKELEAKYEGTRFSSLSENPEAAGGNTNSCHSCINCKPEEQ</sequence>
<accession>A0ABP6P7T3</accession>
<comment type="caution">
    <text evidence="1">The sequence shown here is derived from an EMBL/GenBank/DDBJ whole genome shotgun (WGS) entry which is preliminary data.</text>
</comment>
<name>A0ABP6P7T3_9ACTN</name>
<evidence type="ECO:0000313" key="2">
    <source>
        <dbReference type="Proteomes" id="UP001501866"/>
    </source>
</evidence>
<dbReference type="Proteomes" id="UP001501866">
    <property type="component" value="Unassembled WGS sequence"/>
</dbReference>
<gene>
    <name evidence="1" type="ORF">GCM10010451_15270</name>
</gene>
<protein>
    <submittedName>
        <fullName evidence="1">Uncharacterized protein</fullName>
    </submittedName>
</protein>
<keyword evidence="2" id="KW-1185">Reference proteome</keyword>
<evidence type="ECO:0000313" key="1">
    <source>
        <dbReference type="EMBL" id="GAA3167878.1"/>
    </source>
</evidence>
<dbReference type="RefSeq" id="WP_161176264.1">
    <property type="nucleotide sequence ID" value="NZ_BAAAUH010000007.1"/>
</dbReference>
<reference evidence="2" key="1">
    <citation type="journal article" date="2019" name="Int. J. Syst. Evol. Microbiol.">
        <title>The Global Catalogue of Microorganisms (GCM) 10K type strain sequencing project: providing services to taxonomists for standard genome sequencing and annotation.</title>
        <authorList>
            <consortium name="The Broad Institute Genomics Platform"/>
            <consortium name="The Broad Institute Genome Sequencing Center for Infectious Disease"/>
            <person name="Wu L."/>
            <person name="Ma J."/>
        </authorList>
    </citation>
    <scope>NUCLEOTIDE SEQUENCE [LARGE SCALE GENOMIC DNA]</scope>
    <source>
        <strain evidence="2">JCM 9095</strain>
    </source>
</reference>
<organism evidence="1 2">
    <name type="scientific">Streptomyces virens</name>
    <dbReference type="NCBI Taxonomy" id="285572"/>
    <lineage>
        <taxon>Bacteria</taxon>
        <taxon>Bacillati</taxon>
        <taxon>Actinomycetota</taxon>
        <taxon>Actinomycetes</taxon>
        <taxon>Kitasatosporales</taxon>
        <taxon>Streptomycetaceae</taxon>
        <taxon>Streptomyces</taxon>
    </lineage>
</organism>
<dbReference type="EMBL" id="BAAAUH010000007">
    <property type="protein sequence ID" value="GAA3167878.1"/>
    <property type="molecule type" value="Genomic_DNA"/>
</dbReference>